<reference evidence="1 2" key="1">
    <citation type="journal article" date="2018" name="Front. Plant Sci.">
        <title>Red Clover (Trifolium pratense) and Zigzag Clover (T. medium) - A Picture of Genomic Similarities and Differences.</title>
        <authorList>
            <person name="Dluhosova J."/>
            <person name="Istvanek J."/>
            <person name="Nedelnik J."/>
            <person name="Repkova J."/>
        </authorList>
    </citation>
    <scope>NUCLEOTIDE SEQUENCE [LARGE SCALE GENOMIC DNA]</scope>
    <source>
        <strain evidence="2">cv. 10/8</strain>
        <tissue evidence="1">Leaf</tissue>
    </source>
</reference>
<evidence type="ECO:0000313" key="1">
    <source>
        <dbReference type="EMBL" id="MCI98350.1"/>
    </source>
</evidence>
<sequence>MKSSEIFIRVCSDSDSTVV</sequence>
<accession>A0A392WN84</accession>
<keyword evidence="2" id="KW-1185">Reference proteome</keyword>
<organism evidence="1 2">
    <name type="scientific">Trifolium medium</name>
    <dbReference type="NCBI Taxonomy" id="97028"/>
    <lineage>
        <taxon>Eukaryota</taxon>
        <taxon>Viridiplantae</taxon>
        <taxon>Streptophyta</taxon>
        <taxon>Embryophyta</taxon>
        <taxon>Tracheophyta</taxon>
        <taxon>Spermatophyta</taxon>
        <taxon>Magnoliopsida</taxon>
        <taxon>eudicotyledons</taxon>
        <taxon>Gunneridae</taxon>
        <taxon>Pentapetalae</taxon>
        <taxon>rosids</taxon>
        <taxon>fabids</taxon>
        <taxon>Fabales</taxon>
        <taxon>Fabaceae</taxon>
        <taxon>Papilionoideae</taxon>
        <taxon>50 kb inversion clade</taxon>
        <taxon>NPAAA clade</taxon>
        <taxon>Hologalegina</taxon>
        <taxon>IRL clade</taxon>
        <taxon>Trifolieae</taxon>
        <taxon>Trifolium</taxon>
    </lineage>
</organism>
<dbReference type="Proteomes" id="UP000265520">
    <property type="component" value="Unassembled WGS sequence"/>
</dbReference>
<comment type="caution">
    <text evidence="1">The sequence shown here is derived from an EMBL/GenBank/DDBJ whole genome shotgun (WGS) entry which is preliminary data.</text>
</comment>
<proteinExistence type="predicted"/>
<dbReference type="AlphaFoldDB" id="A0A392WN84"/>
<name>A0A392WN84_9FABA</name>
<protein>
    <submittedName>
        <fullName evidence="1">Uncharacterized protein</fullName>
    </submittedName>
</protein>
<dbReference type="EMBL" id="LXQA011471092">
    <property type="protein sequence ID" value="MCI98350.1"/>
    <property type="molecule type" value="Genomic_DNA"/>
</dbReference>
<feature type="non-terminal residue" evidence="1">
    <location>
        <position position="19"/>
    </location>
</feature>
<evidence type="ECO:0000313" key="2">
    <source>
        <dbReference type="Proteomes" id="UP000265520"/>
    </source>
</evidence>